<feature type="region of interest" description="Disordered" evidence="1">
    <location>
        <begin position="1"/>
        <end position="72"/>
    </location>
</feature>
<reference evidence="2 3" key="1">
    <citation type="submission" date="2023-03" db="EMBL/GenBank/DDBJ databases">
        <title>High recombination rates correlate with genetic variation in Cardiocondyla obscurior ants.</title>
        <authorList>
            <person name="Errbii M."/>
        </authorList>
    </citation>
    <scope>NUCLEOTIDE SEQUENCE [LARGE SCALE GENOMIC DNA]</scope>
    <source>
        <strain evidence="2">Alpha-2009</strain>
        <tissue evidence="2">Whole body</tissue>
    </source>
</reference>
<gene>
    <name evidence="2" type="ORF">PUN28_006839</name>
</gene>
<keyword evidence="3" id="KW-1185">Reference proteome</keyword>
<evidence type="ECO:0000313" key="3">
    <source>
        <dbReference type="Proteomes" id="UP001430953"/>
    </source>
</evidence>
<comment type="caution">
    <text evidence="2">The sequence shown here is derived from an EMBL/GenBank/DDBJ whole genome shotgun (WGS) entry which is preliminary data.</text>
</comment>
<sequence>MKENCTQDFRDKITREKKIQREKREGKKKQGKHPSNTITSRLILHDENSASKKLTPRKKRERGQGDPGEIEKVERKRYQREVSSQVTLAKSARQNPERVKLNSLEIFISRRRKREGTLFLP</sequence>
<evidence type="ECO:0000313" key="2">
    <source>
        <dbReference type="EMBL" id="KAL0121586.1"/>
    </source>
</evidence>
<dbReference type="Proteomes" id="UP001430953">
    <property type="component" value="Unassembled WGS sequence"/>
</dbReference>
<accession>A0AAW2G326</accession>
<organism evidence="2 3">
    <name type="scientific">Cardiocondyla obscurior</name>
    <dbReference type="NCBI Taxonomy" id="286306"/>
    <lineage>
        <taxon>Eukaryota</taxon>
        <taxon>Metazoa</taxon>
        <taxon>Ecdysozoa</taxon>
        <taxon>Arthropoda</taxon>
        <taxon>Hexapoda</taxon>
        <taxon>Insecta</taxon>
        <taxon>Pterygota</taxon>
        <taxon>Neoptera</taxon>
        <taxon>Endopterygota</taxon>
        <taxon>Hymenoptera</taxon>
        <taxon>Apocrita</taxon>
        <taxon>Aculeata</taxon>
        <taxon>Formicoidea</taxon>
        <taxon>Formicidae</taxon>
        <taxon>Myrmicinae</taxon>
        <taxon>Cardiocondyla</taxon>
    </lineage>
</organism>
<feature type="compositionally biased region" description="Basic and acidic residues" evidence="1">
    <location>
        <begin position="1"/>
        <end position="25"/>
    </location>
</feature>
<name>A0AAW2G326_9HYME</name>
<protein>
    <submittedName>
        <fullName evidence="2">Uncharacterized protein</fullName>
    </submittedName>
</protein>
<proteinExistence type="predicted"/>
<dbReference type="EMBL" id="JADYXP020000006">
    <property type="protein sequence ID" value="KAL0121586.1"/>
    <property type="molecule type" value="Genomic_DNA"/>
</dbReference>
<evidence type="ECO:0000256" key="1">
    <source>
        <dbReference type="SAM" id="MobiDB-lite"/>
    </source>
</evidence>
<dbReference type="AlphaFoldDB" id="A0AAW2G326"/>